<proteinExistence type="predicted"/>
<evidence type="ECO:0000313" key="3">
    <source>
        <dbReference type="EMBL" id="KAG7409786.1"/>
    </source>
</evidence>
<dbReference type="AlphaFoldDB" id="A0A8J5NNW9"/>
<feature type="region of interest" description="Disordered" evidence="1">
    <location>
        <begin position="381"/>
        <end position="404"/>
    </location>
</feature>
<gene>
    <name evidence="3" type="ORF">Forpe1208_v010816</name>
</gene>
<dbReference type="Proteomes" id="UP000694050">
    <property type="component" value="Unassembled WGS sequence"/>
</dbReference>
<reference evidence="3" key="1">
    <citation type="submission" date="2021-04" db="EMBL/GenBank/DDBJ databases">
        <title>First draft genome resource for Brassicaceae pathogens Fusarium oxysporum f. sp. raphani and Fusarium oxysporum f. sp. rapae.</title>
        <authorList>
            <person name="Asai S."/>
        </authorList>
    </citation>
    <scope>NUCLEOTIDE SEQUENCE</scope>
    <source>
        <strain evidence="3">Tf1208</strain>
    </source>
</reference>
<feature type="compositionally biased region" description="Basic and acidic residues" evidence="1">
    <location>
        <begin position="427"/>
        <end position="442"/>
    </location>
</feature>
<sequence length="491" mass="55297">MADTYDTIDESRLSTGNGHTLPRRQINIIHPGYGDPIFDVLIAFEAFDDGGTGIDYNTAHTACAILADNRDGYFSKDVKGKDKAEPPDGILRDKRYYFCLSSSKDPSTDKYPIVPRFKDWRFPHDDLPPAWKRLGEEQDTAQGQGLGTGNNRCSLTNCGDVVEQAHLVPSQQRDWFNGNRMHIYARTSYFSTNHIDAPTNLLPLRCDIHKIFDERHFTFVPKTVIPRPTEKPQDDELQEAQGDDELPANEAVENSQPLGSSSKLPITQNPQGLQDEPQTKTNTDSQPIHVVGHVFNSTPSGDLPPRFHNRALCMLPSAISAELLFARFAWTIFSPSVFKDFLCSDKERHIKIWNKDEKEQETEWASAERCLSIWNASRARSESPKKRSKQAEEATENESGLRKDNDGNWGKTLCCVESDVDSAYGDHSQHSHMSDDADEPPRGRRRKRDWEEDVPDISRVYNSAGAKRTKMGGRTCGTHSRGSHKRGLKGP</sequence>
<name>A0A8J5NNW9_FUSOX</name>
<evidence type="ECO:0000256" key="1">
    <source>
        <dbReference type="SAM" id="MobiDB-lite"/>
    </source>
</evidence>
<feature type="region of interest" description="Disordered" evidence="1">
    <location>
        <begin position="424"/>
        <end position="491"/>
    </location>
</feature>
<dbReference type="InterPro" id="IPR003615">
    <property type="entry name" value="HNH_nuc"/>
</dbReference>
<feature type="domain" description="HNH nuclease" evidence="2">
    <location>
        <begin position="153"/>
        <end position="220"/>
    </location>
</feature>
<feature type="compositionally biased region" description="Basic residues" evidence="1">
    <location>
        <begin position="481"/>
        <end position="491"/>
    </location>
</feature>
<feature type="compositionally biased region" description="Basic and acidic residues" evidence="1">
    <location>
        <begin position="381"/>
        <end position="392"/>
    </location>
</feature>
<comment type="caution">
    <text evidence="3">The sequence shown here is derived from an EMBL/GenBank/DDBJ whole genome shotgun (WGS) entry which is preliminary data.</text>
</comment>
<feature type="compositionally biased region" description="Acidic residues" evidence="1">
    <location>
        <begin position="235"/>
        <end position="247"/>
    </location>
</feature>
<accession>A0A8J5NNW9</accession>
<dbReference type="Pfam" id="PF13391">
    <property type="entry name" value="HNH_2"/>
    <property type="match status" value="1"/>
</dbReference>
<evidence type="ECO:0000313" key="4">
    <source>
        <dbReference type="Proteomes" id="UP000694050"/>
    </source>
</evidence>
<feature type="region of interest" description="Disordered" evidence="1">
    <location>
        <begin position="223"/>
        <end position="285"/>
    </location>
</feature>
<feature type="compositionally biased region" description="Polar residues" evidence="1">
    <location>
        <begin position="252"/>
        <end position="272"/>
    </location>
</feature>
<protein>
    <recommendedName>
        <fullName evidence="2">HNH nuclease domain-containing protein</fullName>
    </recommendedName>
</protein>
<organism evidence="3 4">
    <name type="scientific">Fusarium oxysporum f. sp. rapae</name>
    <dbReference type="NCBI Taxonomy" id="485398"/>
    <lineage>
        <taxon>Eukaryota</taxon>
        <taxon>Fungi</taxon>
        <taxon>Dikarya</taxon>
        <taxon>Ascomycota</taxon>
        <taxon>Pezizomycotina</taxon>
        <taxon>Sordariomycetes</taxon>
        <taxon>Hypocreomycetidae</taxon>
        <taxon>Hypocreales</taxon>
        <taxon>Nectriaceae</taxon>
        <taxon>Fusarium</taxon>
        <taxon>Fusarium oxysporum species complex</taxon>
    </lineage>
</organism>
<evidence type="ECO:0000259" key="2">
    <source>
        <dbReference type="Pfam" id="PF13391"/>
    </source>
</evidence>
<dbReference type="EMBL" id="JAELUQ010000008">
    <property type="protein sequence ID" value="KAG7409786.1"/>
    <property type="molecule type" value="Genomic_DNA"/>
</dbReference>